<reference evidence="3" key="1">
    <citation type="submission" date="2013-10" db="EMBL/GenBank/DDBJ databases">
        <authorList>
            <person name="Schartl M."/>
            <person name="Warren W."/>
        </authorList>
    </citation>
    <scope>NUCLEOTIDE SEQUENCE [LARGE SCALE GENOMIC DNA]</scope>
    <source>
        <strain evidence="3">female</strain>
    </source>
</reference>
<accession>A0A096M9L0</accession>
<protein>
    <submittedName>
        <fullName evidence="2">Uncharacterized protein</fullName>
    </submittedName>
</protein>
<dbReference type="Proteomes" id="UP000028760">
    <property type="component" value="Unassembled WGS sequence"/>
</dbReference>
<keyword evidence="1" id="KW-0472">Membrane</keyword>
<dbReference type="AlphaFoldDB" id="A0A096M9L0"/>
<evidence type="ECO:0000313" key="3">
    <source>
        <dbReference type="Proteomes" id="UP000028760"/>
    </source>
</evidence>
<keyword evidence="3" id="KW-1185">Reference proteome</keyword>
<dbReference type="Ensembl" id="ENSPFOT00000022880.1">
    <property type="protein sequence ID" value="ENSPFOP00000028101.1"/>
    <property type="gene ID" value="ENSPFOG00000022234.1"/>
</dbReference>
<feature type="transmembrane region" description="Helical" evidence="1">
    <location>
        <begin position="33"/>
        <end position="52"/>
    </location>
</feature>
<evidence type="ECO:0000256" key="1">
    <source>
        <dbReference type="SAM" id="Phobius"/>
    </source>
</evidence>
<proteinExistence type="predicted"/>
<reference evidence="2" key="3">
    <citation type="submission" date="2025-09" db="UniProtKB">
        <authorList>
            <consortium name="Ensembl"/>
        </authorList>
    </citation>
    <scope>IDENTIFICATION</scope>
</reference>
<keyword evidence="1" id="KW-0812">Transmembrane</keyword>
<dbReference type="EMBL" id="AYCK01014641">
    <property type="status" value="NOT_ANNOTATED_CDS"/>
    <property type="molecule type" value="Genomic_DNA"/>
</dbReference>
<keyword evidence="1" id="KW-1133">Transmembrane helix</keyword>
<organism evidence="2 3">
    <name type="scientific">Poecilia formosa</name>
    <name type="common">Amazon molly</name>
    <name type="synonym">Limia formosa</name>
    <dbReference type="NCBI Taxonomy" id="48698"/>
    <lineage>
        <taxon>Eukaryota</taxon>
        <taxon>Metazoa</taxon>
        <taxon>Chordata</taxon>
        <taxon>Craniata</taxon>
        <taxon>Vertebrata</taxon>
        <taxon>Euteleostomi</taxon>
        <taxon>Actinopterygii</taxon>
        <taxon>Neopterygii</taxon>
        <taxon>Teleostei</taxon>
        <taxon>Neoteleostei</taxon>
        <taxon>Acanthomorphata</taxon>
        <taxon>Ovalentaria</taxon>
        <taxon>Atherinomorphae</taxon>
        <taxon>Cyprinodontiformes</taxon>
        <taxon>Poeciliidae</taxon>
        <taxon>Poeciliinae</taxon>
        <taxon>Poecilia</taxon>
    </lineage>
</organism>
<sequence>LLSTRWRQREAVVRVSRHHYRVTAAENMELNLFHNYSLLKLLLAIFYFLVVLL</sequence>
<evidence type="ECO:0000313" key="2">
    <source>
        <dbReference type="Ensembl" id="ENSPFOP00000028101.1"/>
    </source>
</evidence>
<name>A0A096M9L0_POEFO</name>
<reference evidence="2" key="2">
    <citation type="submission" date="2025-08" db="UniProtKB">
        <authorList>
            <consortium name="Ensembl"/>
        </authorList>
    </citation>
    <scope>IDENTIFICATION</scope>
</reference>